<sequence>METGLIKWFSNEKRYGFIQPEDPNEKDVFLHISTVERAGISELKEGQKVSYELVKNNRTGKLSADQLQLIP</sequence>
<dbReference type="GO" id="GO:0003676">
    <property type="term" value="F:nucleic acid binding"/>
    <property type="evidence" value="ECO:0007669"/>
    <property type="project" value="InterPro"/>
</dbReference>
<proteinExistence type="predicted"/>
<evidence type="ECO:0000256" key="1">
    <source>
        <dbReference type="ARBA" id="ARBA00004496"/>
    </source>
</evidence>
<accession>L0ESY5</accession>
<dbReference type="AlphaFoldDB" id="L0ESY5"/>
<dbReference type="PIRSF" id="PIRSF002599">
    <property type="entry name" value="Cold_shock_A"/>
    <property type="match status" value="1"/>
</dbReference>
<dbReference type="HOGENOM" id="CLU_117621_4_1_5"/>
<dbReference type="KEGG" id="lcc:B488_06470"/>
<keyword evidence="2" id="KW-0963">Cytoplasm</keyword>
<keyword evidence="5" id="KW-1185">Reference proteome</keyword>
<dbReference type="Gene3D" id="2.40.50.140">
    <property type="entry name" value="Nucleic acid-binding proteins"/>
    <property type="match status" value="1"/>
</dbReference>
<evidence type="ECO:0000259" key="3">
    <source>
        <dbReference type="PROSITE" id="PS51857"/>
    </source>
</evidence>
<dbReference type="EMBL" id="CP003789">
    <property type="protein sequence ID" value="AGA64639.1"/>
    <property type="molecule type" value="Genomic_DNA"/>
</dbReference>
<dbReference type="SMART" id="SM00357">
    <property type="entry name" value="CSP"/>
    <property type="match status" value="1"/>
</dbReference>
<dbReference type="GO" id="GO:0005829">
    <property type="term" value="C:cytosol"/>
    <property type="evidence" value="ECO:0007669"/>
    <property type="project" value="UniProtKB-ARBA"/>
</dbReference>
<name>L0ESY5_LIBCB</name>
<evidence type="ECO:0000313" key="4">
    <source>
        <dbReference type="EMBL" id="AGA64639.1"/>
    </source>
</evidence>
<dbReference type="SUPFAM" id="SSF50249">
    <property type="entry name" value="Nucleic acid-binding proteins"/>
    <property type="match status" value="1"/>
</dbReference>
<dbReference type="InterPro" id="IPR050181">
    <property type="entry name" value="Cold_shock_domain"/>
</dbReference>
<dbReference type="InterPro" id="IPR012340">
    <property type="entry name" value="NA-bd_OB-fold"/>
</dbReference>
<organism evidence="4 5">
    <name type="scientific">Liberibacter crescens (strain BT-1)</name>
    <dbReference type="NCBI Taxonomy" id="1215343"/>
    <lineage>
        <taxon>Bacteria</taxon>
        <taxon>Pseudomonadati</taxon>
        <taxon>Pseudomonadota</taxon>
        <taxon>Alphaproteobacteria</taxon>
        <taxon>Hyphomicrobiales</taxon>
        <taxon>Rhizobiaceae</taxon>
        <taxon>Liberibacter</taxon>
    </lineage>
</organism>
<evidence type="ECO:0000313" key="5">
    <source>
        <dbReference type="Proteomes" id="UP000010799"/>
    </source>
</evidence>
<dbReference type="PATRIC" id="fig|1215343.11.peg.662"/>
<dbReference type="STRING" id="1215343.B488_06470"/>
<dbReference type="RefSeq" id="WP_015273066.1">
    <property type="nucleotide sequence ID" value="NC_019907.1"/>
</dbReference>
<gene>
    <name evidence="4" type="ordered locus">B488_06470</name>
</gene>
<dbReference type="CDD" id="cd04458">
    <property type="entry name" value="CSP_CDS"/>
    <property type="match status" value="1"/>
</dbReference>
<dbReference type="Pfam" id="PF00313">
    <property type="entry name" value="CSD"/>
    <property type="match status" value="1"/>
</dbReference>
<dbReference type="eggNOG" id="COG1278">
    <property type="taxonomic scope" value="Bacteria"/>
</dbReference>
<dbReference type="PRINTS" id="PR00050">
    <property type="entry name" value="COLDSHOCK"/>
</dbReference>
<dbReference type="PANTHER" id="PTHR11544">
    <property type="entry name" value="COLD SHOCK DOMAIN CONTAINING PROTEINS"/>
    <property type="match status" value="1"/>
</dbReference>
<reference evidence="4 5" key="1">
    <citation type="journal article" date="2012" name="Stand. Genomic Sci.">
        <title>Complete genome sequence of Liberibacter crescens BT-1.</title>
        <authorList>
            <person name="Leonard M.T."/>
            <person name="Fagen J.R."/>
            <person name="Davis-Richardson A.G."/>
            <person name="Davis M.J."/>
            <person name="Triplett E.W."/>
        </authorList>
    </citation>
    <scope>NUCLEOTIDE SEQUENCE [LARGE SCALE GENOMIC DNA]</scope>
    <source>
        <strain evidence="4 5">BT-1</strain>
    </source>
</reference>
<dbReference type="Proteomes" id="UP000010799">
    <property type="component" value="Chromosome"/>
</dbReference>
<dbReference type="InterPro" id="IPR011129">
    <property type="entry name" value="CSD"/>
</dbReference>
<dbReference type="PROSITE" id="PS51857">
    <property type="entry name" value="CSD_2"/>
    <property type="match status" value="1"/>
</dbReference>
<dbReference type="InterPro" id="IPR012156">
    <property type="entry name" value="Cold_shock_CspA"/>
</dbReference>
<protein>
    <submittedName>
        <fullName evidence="4">Cold shock protein CspG</fullName>
    </submittedName>
</protein>
<comment type="subcellular location">
    <subcellularLocation>
        <location evidence="1">Cytoplasm</location>
    </subcellularLocation>
</comment>
<dbReference type="InterPro" id="IPR002059">
    <property type="entry name" value="CSP_DNA-bd"/>
</dbReference>
<evidence type="ECO:0000256" key="2">
    <source>
        <dbReference type="ARBA" id="ARBA00022490"/>
    </source>
</evidence>
<feature type="domain" description="CSD" evidence="3">
    <location>
        <begin position="1"/>
        <end position="69"/>
    </location>
</feature>